<protein>
    <submittedName>
        <fullName evidence="2">Het domain-containing protein</fullName>
    </submittedName>
</protein>
<keyword evidence="3" id="KW-1185">Reference proteome</keyword>
<dbReference type="PANTHER" id="PTHR24148">
    <property type="entry name" value="ANKYRIN REPEAT DOMAIN-CONTAINING PROTEIN 39 HOMOLOG-RELATED"/>
    <property type="match status" value="1"/>
</dbReference>
<dbReference type="InterPro" id="IPR052895">
    <property type="entry name" value="HetReg/Transcr_Mod"/>
</dbReference>
<gene>
    <name evidence="2" type="ORF">CKAH01_09795</name>
</gene>
<dbReference type="Pfam" id="PF26639">
    <property type="entry name" value="Het-6_barrel"/>
    <property type="match status" value="1"/>
</dbReference>
<organism evidence="2 3">
    <name type="scientific">Colletotrichum kahawae</name>
    <name type="common">Coffee berry disease fungus</name>
    <dbReference type="NCBI Taxonomy" id="34407"/>
    <lineage>
        <taxon>Eukaryota</taxon>
        <taxon>Fungi</taxon>
        <taxon>Dikarya</taxon>
        <taxon>Ascomycota</taxon>
        <taxon>Pezizomycotina</taxon>
        <taxon>Sordariomycetes</taxon>
        <taxon>Hypocreomycetidae</taxon>
        <taxon>Glomerellales</taxon>
        <taxon>Glomerellaceae</taxon>
        <taxon>Colletotrichum</taxon>
        <taxon>Colletotrichum gloeosporioides species complex</taxon>
    </lineage>
</organism>
<sequence>MSAVEHYSFYDGLPEGKWTRILLLEPGAFEDPVSCSLYLRPFQSADYEAISYVWGSTQDTGSIVCQGLEIDVTANLVQSLRQVRYTDRPRHLWVDALCINQRDLHEKAFHVNMMGEIYSHAWRVIICLGDDGHNGGAARIAFDVIRDYNHLAAKYMTESRIADGSVWKPADDEGGYGLITGERLLPAVQIFKKPWFGRVWVLQEVGLAREVLLAYGNSTINFTEIMDFAQTWAQTGNDFPGVYFSSGYVSGLFNHIWATYAESVDRSWYRSSFILTTSARQVMRKNMPEFQDVLFKARQIQKATDPRDFVYAFLGHPLARSDDGELLVEADYERTMSELRLLLFSSLSERSLRFLGLTWHKAPTDLSKGPSWCPYLDARRPWTMNGRYDASRGESLLTQATNIQPRVIDSCLQTSVYIIDTIFLCGKIAGGEPSLDGSAQVEDADAHRMATEAALFNRPSLAEEYWALLEATEKSHDLTYADKALAFASTLLHACDADEKDPASIARSFSDFCKEHCPTIQDRLVKHEWLNQWVSAKTHFIPFVPRTASSIKGERFFTTRKGYWYVRKFLASRSILLLKHSSGTSTPLVRPGDLICIIPSVQTPLVIRPVEERDGVFHIIGSSYVCGMMYGEVFKKPEPGHSLPEVSIAQFV</sequence>
<evidence type="ECO:0000259" key="1">
    <source>
        <dbReference type="Pfam" id="PF06985"/>
    </source>
</evidence>
<reference evidence="2" key="1">
    <citation type="submission" date="2023-02" db="EMBL/GenBank/DDBJ databases">
        <title>Colletotrichum kahawae CIFC_Que2 genome sequencing and assembly.</title>
        <authorList>
            <person name="Baroncelli R."/>
        </authorList>
    </citation>
    <scope>NUCLEOTIDE SEQUENCE</scope>
    <source>
        <strain evidence="2">CIFC_Que2</strain>
    </source>
</reference>
<feature type="domain" description="Heterokaryon incompatibility" evidence="1">
    <location>
        <begin position="47"/>
        <end position="204"/>
    </location>
</feature>
<name>A0AAE0CXZ5_COLKA</name>
<dbReference type="AlphaFoldDB" id="A0AAE0CXZ5"/>
<dbReference type="Pfam" id="PF06985">
    <property type="entry name" value="HET"/>
    <property type="match status" value="1"/>
</dbReference>
<evidence type="ECO:0000313" key="2">
    <source>
        <dbReference type="EMBL" id="KAK2730142.1"/>
    </source>
</evidence>
<accession>A0AAE0CXZ5</accession>
<comment type="caution">
    <text evidence="2">The sequence shown here is derived from an EMBL/GenBank/DDBJ whole genome shotgun (WGS) entry which is preliminary data.</text>
</comment>
<dbReference type="EMBL" id="VYYT01000710">
    <property type="protein sequence ID" value="KAK2730142.1"/>
    <property type="molecule type" value="Genomic_DNA"/>
</dbReference>
<proteinExistence type="predicted"/>
<dbReference type="InterPro" id="IPR010730">
    <property type="entry name" value="HET"/>
</dbReference>
<dbReference type="Proteomes" id="UP001281614">
    <property type="component" value="Unassembled WGS sequence"/>
</dbReference>
<dbReference type="PANTHER" id="PTHR24148:SF64">
    <property type="entry name" value="HETEROKARYON INCOMPATIBILITY DOMAIN-CONTAINING PROTEIN"/>
    <property type="match status" value="1"/>
</dbReference>
<evidence type="ECO:0000313" key="3">
    <source>
        <dbReference type="Proteomes" id="UP001281614"/>
    </source>
</evidence>